<dbReference type="Proteomes" id="UP000242180">
    <property type="component" value="Unassembled WGS sequence"/>
</dbReference>
<dbReference type="AlphaFoldDB" id="A0A1X2HCR7"/>
<organism evidence="1 2">
    <name type="scientific">Syncephalastrum racemosum</name>
    <name type="common">Filamentous fungus</name>
    <dbReference type="NCBI Taxonomy" id="13706"/>
    <lineage>
        <taxon>Eukaryota</taxon>
        <taxon>Fungi</taxon>
        <taxon>Fungi incertae sedis</taxon>
        <taxon>Mucoromycota</taxon>
        <taxon>Mucoromycotina</taxon>
        <taxon>Mucoromycetes</taxon>
        <taxon>Mucorales</taxon>
        <taxon>Syncephalastraceae</taxon>
        <taxon>Syncephalastrum</taxon>
    </lineage>
</organism>
<sequence>MTVYRSSSPVLIPEIAQLVCSFVAPGDLLNVAYSCKTLFYAARRLLWREVHPKTARALRRLRYTLRCPSALEYRRLVRRLWLDSPVDDLNDGCLVFPNLEQVHVSWPMAEDTTMQALLSGTNRLRHANLSHCYRLSTAAIQPLCQLPANQLQSLILYGSKFDAAVLVAILERHAHSLSCVRLTDVEPVVLVALRRLTRLRDLGLEHCSSGSQIQLLQNKLASLCLRDVRAPSLNDITATHLVHLDISECHPLLSIQLEQLAERCPRLESLSLVFQFSATDRAIQLFLTHCTHLASLDVSGCRHLTDAAFDPLIGQDLPDPALQTLNISGIHPEISAVHIASLLNCLPRIREICLGATTTVQHAMNILAMADHDRFRFAVESYTICRVNEKHPLSS</sequence>
<dbReference type="InterPro" id="IPR006553">
    <property type="entry name" value="Leu-rich_rpt_Cys-con_subtyp"/>
</dbReference>
<dbReference type="STRING" id="13706.A0A1X2HCR7"/>
<protein>
    <recommendedName>
        <fullName evidence="3">F-box domain-containing protein</fullName>
    </recommendedName>
</protein>
<evidence type="ECO:0000313" key="1">
    <source>
        <dbReference type="EMBL" id="ORY96540.1"/>
    </source>
</evidence>
<dbReference type="OrthoDB" id="6781668at2759"/>
<dbReference type="GO" id="GO:0019005">
    <property type="term" value="C:SCF ubiquitin ligase complex"/>
    <property type="evidence" value="ECO:0007669"/>
    <property type="project" value="TreeGrafter"/>
</dbReference>
<dbReference type="EMBL" id="MCGN01000005">
    <property type="protein sequence ID" value="ORY96540.1"/>
    <property type="molecule type" value="Genomic_DNA"/>
</dbReference>
<reference evidence="1 2" key="1">
    <citation type="submission" date="2016-07" db="EMBL/GenBank/DDBJ databases">
        <title>Pervasive Adenine N6-methylation of Active Genes in Fungi.</title>
        <authorList>
            <consortium name="DOE Joint Genome Institute"/>
            <person name="Mondo S.J."/>
            <person name="Dannebaum R.O."/>
            <person name="Kuo R.C."/>
            <person name="Labutti K."/>
            <person name="Haridas S."/>
            <person name="Kuo A."/>
            <person name="Salamov A."/>
            <person name="Ahrendt S.R."/>
            <person name="Lipzen A."/>
            <person name="Sullivan W."/>
            <person name="Andreopoulos W.B."/>
            <person name="Clum A."/>
            <person name="Lindquist E."/>
            <person name="Daum C."/>
            <person name="Ramamoorthy G.K."/>
            <person name="Gryganskyi A."/>
            <person name="Culley D."/>
            <person name="Magnuson J.K."/>
            <person name="James T.Y."/>
            <person name="O'Malley M.A."/>
            <person name="Stajich J.E."/>
            <person name="Spatafora J.W."/>
            <person name="Visel A."/>
            <person name="Grigoriev I.V."/>
        </authorList>
    </citation>
    <scope>NUCLEOTIDE SEQUENCE [LARGE SCALE GENOMIC DNA]</scope>
    <source>
        <strain evidence="1 2">NRRL 2496</strain>
    </source>
</reference>
<gene>
    <name evidence="1" type="ORF">BCR43DRAFT_491878</name>
</gene>
<name>A0A1X2HCR7_SYNRA</name>
<dbReference type="InterPro" id="IPR032675">
    <property type="entry name" value="LRR_dom_sf"/>
</dbReference>
<dbReference type="PANTHER" id="PTHR13318:SF190">
    <property type="entry name" value="PARTNER OF PAIRED, ISOFORM B"/>
    <property type="match status" value="1"/>
</dbReference>
<dbReference type="PANTHER" id="PTHR13318">
    <property type="entry name" value="PARTNER OF PAIRED, ISOFORM B-RELATED"/>
    <property type="match status" value="1"/>
</dbReference>
<dbReference type="GO" id="GO:0031146">
    <property type="term" value="P:SCF-dependent proteasomal ubiquitin-dependent protein catabolic process"/>
    <property type="evidence" value="ECO:0007669"/>
    <property type="project" value="TreeGrafter"/>
</dbReference>
<accession>A0A1X2HCR7</accession>
<proteinExistence type="predicted"/>
<dbReference type="InParanoid" id="A0A1X2HCR7"/>
<keyword evidence="2" id="KW-1185">Reference proteome</keyword>
<evidence type="ECO:0008006" key="3">
    <source>
        <dbReference type="Google" id="ProtNLM"/>
    </source>
</evidence>
<dbReference type="SUPFAM" id="SSF52047">
    <property type="entry name" value="RNI-like"/>
    <property type="match status" value="1"/>
</dbReference>
<dbReference type="Gene3D" id="3.80.10.10">
    <property type="entry name" value="Ribonuclease Inhibitor"/>
    <property type="match status" value="2"/>
</dbReference>
<dbReference type="SMART" id="SM00367">
    <property type="entry name" value="LRR_CC"/>
    <property type="match status" value="4"/>
</dbReference>
<comment type="caution">
    <text evidence="1">The sequence shown here is derived from an EMBL/GenBank/DDBJ whole genome shotgun (WGS) entry which is preliminary data.</text>
</comment>
<evidence type="ECO:0000313" key="2">
    <source>
        <dbReference type="Proteomes" id="UP000242180"/>
    </source>
</evidence>
<dbReference type="OMA" id="WLATECI"/>